<dbReference type="PANTHER" id="PTHR45138:SF9">
    <property type="entry name" value="DIGUANYLATE CYCLASE DGCM-RELATED"/>
    <property type="match status" value="1"/>
</dbReference>
<gene>
    <name evidence="6" type="ORF">THMIRHAM_13380</name>
</gene>
<evidence type="ECO:0000259" key="5">
    <source>
        <dbReference type="PROSITE" id="PS50887"/>
    </source>
</evidence>
<evidence type="ECO:0000313" key="6">
    <source>
        <dbReference type="EMBL" id="BCN93553.1"/>
    </source>
</evidence>
<feature type="transmembrane region" description="Helical" evidence="4">
    <location>
        <begin position="49"/>
        <end position="69"/>
    </location>
</feature>
<evidence type="ECO:0000256" key="4">
    <source>
        <dbReference type="SAM" id="Phobius"/>
    </source>
</evidence>
<dbReference type="SMART" id="SM00267">
    <property type="entry name" value="GGDEF"/>
    <property type="match status" value="1"/>
</dbReference>
<sequence>MAYAPYAVMLIAGFISLWLNRLQPFLVLLSVFMVNVIFSFFAPSEQVSIAQSVLFTLLSFLLPLNLLLWSVLSEKGIQNTAFNNFVLAVFVAQGVLIYWVMRELNLQWIETIALPIFPGLDFYHLSFASTLGFLLAGFILSLKLNGQKQLRVFSHAGVFVLLLMAFALNQYLQVGVLAWVSSMVGLIVILSLVLDAHHIAYMDELTGIKGRRALNEFFMGLGKRYAIAMVDIDHFKNFNDTHGHDMGDQVLKMVALILDTVVGGKAYRYGGEEFTLVFPGKSAEQVTQELERLREEVANHVIYLNEAEVGSNKAKKASSKVVSITISLGVAEPDAQHTTPEQVMKFADEGLYKAKRLGRNKLVRSMGKSAKAAPKTRAKKSA</sequence>
<dbReference type="Pfam" id="PF00990">
    <property type="entry name" value="GGDEF"/>
    <property type="match status" value="1"/>
</dbReference>
<dbReference type="PANTHER" id="PTHR45138">
    <property type="entry name" value="REGULATORY COMPONENTS OF SENSORY TRANSDUCTION SYSTEM"/>
    <property type="match status" value="1"/>
</dbReference>
<name>A0ABM7MDS4_9GAMM</name>
<dbReference type="InterPro" id="IPR000160">
    <property type="entry name" value="GGDEF_dom"/>
</dbReference>
<organism evidence="6 7">
    <name type="scientific">Thiomicrorhabdus immobilis</name>
    <dbReference type="NCBI Taxonomy" id="2791037"/>
    <lineage>
        <taxon>Bacteria</taxon>
        <taxon>Pseudomonadati</taxon>
        <taxon>Pseudomonadota</taxon>
        <taxon>Gammaproteobacteria</taxon>
        <taxon>Thiotrichales</taxon>
        <taxon>Piscirickettsiaceae</taxon>
        <taxon>Thiomicrorhabdus</taxon>
    </lineage>
</organism>
<dbReference type="NCBIfam" id="TIGR00254">
    <property type="entry name" value="GGDEF"/>
    <property type="match status" value="1"/>
</dbReference>
<comment type="catalytic activity">
    <reaction evidence="2">
        <text>2 GTP = 3',3'-c-di-GMP + 2 diphosphate</text>
        <dbReference type="Rhea" id="RHEA:24898"/>
        <dbReference type="ChEBI" id="CHEBI:33019"/>
        <dbReference type="ChEBI" id="CHEBI:37565"/>
        <dbReference type="ChEBI" id="CHEBI:58805"/>
        <dbReference type="EC" id="2.7.7.65"/>
    </reaction>
</comment>
<keyword evidence="4" id="KW-0472">Membrane</keyword>
<feature type="region of interest" description="Disordered" evidence="3">
    <location>
        <begin position="363"/>
        <end position="382"/>
    </location>
</feature>
<dbReference type="EMBL" id="AP024202">
    <property type="protein sequence ID" value="BCN93553.1"/>
    <property type="molecule type" value="Genomic_DNA"/>
</dbReference>
<feature type="transmembrane region" description="Helical" evidence="4">
    <location>
        <begin position="121"/>
        <end position="140"/>
    </location>
</feature>
<keyword evidence="4" id="KW-0812">Transmembrane</keyword>
<evidence type="ECO:0000256" key="3">
    <source>
        <dbReference type="SAM" id="MobiDB-lite"/>
    </source>
</evidence>
<dbReference type="InterPro" id="IPR050469">
    <property type="entry name" value="Diguanylate_Cyclase"/>
</dbReference>
<accession>A0ABM7MDS4</accession>
<reference evidence="6" key="1">
    <citation type="journal article" date="2022" name="Arch. Microbiol.">
        <title>Thiomicrorhabdus immobilis sp. nov., a mesophilic sulfur-oxidizing bacterium isolated from sediment of a brackish lake in northern Japan.</title>
        <authorList>
            <person name="Kojima H."/>
            <person name="Mochizuki J."/>
            <person name="Kanda M."/>
            <person name="Watanabe T."/>
            <person name="Fukui M."/>
        </authorList>
    </citation>
    <scope>NUCLEOTIDE SEQUENCE</scope>
    <source>
        <strain evidence="6">Am19</strain>
    </source>
</reference>
<evidence type="ECO:0000313" key="7">
    <source>
        <dbReference type="Proteomes" id="UP001054820"/>
    </source>
</evidence>
<dbReference type="SUPFAM" id="SSF55073">
    <property type="entry name" value="Nucleotide cyclase"/>
    <property type="match status" value="1"/>
</dbReference>
<dbReference type="CDD" id="cd01949">
    <property type="entry name" value="GGDEF"/>
    <property type="match status" value="1"/>
</dbReference>
<dbReference type="EC" id="2.7.7.65" evidence="1"/>
<dbReference type="InterPro" id="IPR029787">
    <property type="entry name" value="Nucleotide_cyclase"/>
</dbReference>
<feature type="transmembrane region" description="Helical" evidence="4">
    <location>
        <begin position="152"/>
        <end position="172"/>
    </location>
</feature>
<dbReference type="Proteomes" id="UP001054820">
    <property type="component" value="Chromosome"/>
</dbReference>
<evidence type="ECO:0000256" key="2">
    <source>
        <dbReference type="ARBA" id="ARBA00034247"/>
    </source>
</evidence>
<feature type="transmembrane region" description="Helical" evidence="4">
    <location>
        <begin position="178"/>
        <end position="202"/>
    </location>
</feature>
<dbReference type="Gene3D" id="3.30.70.270">
    <property type="match status" value="1"/>
</dbReference>
<dbReference type="PROSITE" id="PS50887">
    <property type="entry name" value="GGDEF"/>
    <property type="match status" value="1"/>
</dbReference>
<keyword evidence="4" id="KW-1133">Transmembrane helix</keyword>
<feature type="transmembrane region" description="Helical" evidence="4">
    <location>
        <begin position="81"/>
        <end position="101"/>
    </location>
</feature>
<keyword evidence="7" id="KW-1185">Reference proteome</keyword>
<protein>
    <recommendedName>
        <fullName evidence="1">diguanylate cyclase</fullName>
        <ecNumber evidence="1">2.7.7.65</ecNumber>
    </recommendedName>
</protein>
<proteinExistence type="predicted"/>
<feature type="transmembrane region" description="Helical" evidence="4">
    <location>
        <begin position="25"/>
        <end position="43"/>
    </location>
</feature>
<dbReference type="RefSeq" id="WP_237260766.1">
    <property type="nucleotide sequence ID" value="NZ_AP024202.1"/>
</dbReference>
<evidence type="ECO:0000256" key="1">
    <source>
        <dbReference type="ARBA" id="ARBA00012528"/>
    </source>
</evidence>
<feature type="domain" description="GGDEF" evidence="5">
    <location>
        <begin position="223"/>
        <end position="367"/>
    </location>
</feature>
<dbReference type="InterPro" id="IPR043128">
    <property type="entry name" value="Rev_trsase/Diguanyl_cyclase"/>
</dbReference>